<dbReference type="AlphaFoldDB" id="A0A7M1QY69"/>
<keyword evidence="1" id="KW-0472">Membrane</keyword>
<dbReference type="EMBL" id="CP063213">
    <property type="protein sequence ID" value="QOR44995.1"/>
    <property type="molecule type" value="Genomic_DNA"/>
</dbReference>
<evidence type="ECO:0000256" key="1">
    <source>
        <dbReference type="SAM" id="Phobius"/>
    </source>
</evidence>
<proteinExistence type="predicted"/>
<dbReference type="RefSeq" id="WP_193327245.1">
    <property type="nucleotide sequence ID" value="NZ_CP053291.1"/>
</dbReference>
<accession>A0A7M1QY69</accession>
<keyword evidence="5" id="KW-1185">Reference proteome</keyword>
<dbReference type="Proteomes" id="UP000595053">
    <property type="component" value="Chromosome"/>
</dbReference>
<keyword evidence="1" id="KW-1133">Transmembrane helix</keyword>
<gene>
    <name evidence="2" type="ORF">INS88_06815</name>
    <name evidence="3" type="ORF">INS90_07070</name>
</gene>
<dbReference type="EMBL" id="CP063212">
    <property type="protein sequence ID" value="QOR47032.1"/>
    <property type="molecule type" value="Genomic_DNA"/>
</dbReference>
<organism evidence="3 4">
    <name type="scientific">Trueperella pecoris</name>
    <dbReference type="NCBI Taxonomy" id="2733571"/>
    <lineage>
        <taxon>Bacteria</taxon>
        <taxon>Bacillati</taxon>
        <taxon>Actinomycetota</taxon>
        <taxon>Actinomycetes</taxon>
        <taxon>Actinomycetales</taxon>
        <taxon>Actinomycetaceae</taxon>
        <taxon>Trueperella</taxon>
    </lineage>
</organism>
<dbReference type="Proteomes" id="UP000594961">
    <property type="component" value="Chromosome"/>
</dbReference>
<keyword evidence="1" id="KW-0812">Transmembrane</keyword>
<reference evidence="4 5" key="1">
    <citation type="submission" date="2020-10" db="EMBL/GenBank/DDBJ databases">
        <title>Trueperella pecoris sp. nov. isolated from bovine and porcine specimens.</title>
        <authorList>
            <person name="Schoenecker L."/>
            <person name="Schnydrig P."/>
            <person name="Brodard I."/>
            <person name="Thomann A."/>
            <person name="Hemphill A."/>
            <person name="Rodriguez-Campos S."/>
            <person name="Perreten V."/>
            <person name="Jores J."/>
            <person name="Kittl S."/>
        </authorList>
    </citation>
    <scope>NUCLEOTIDE SEQUENCE [LARGE SCALE GENOMIC DNA]</scope>
    <source>
        <strain evidence="2 5">15A0121</strain>
        <strain evidence="3 4">19OD0592</strain>
    </source>
</reference>
<accession>A0A8A5U204</accession>
<evidence type="ECO:0000313" key="4">
    <source>
        <dbReference type="Proteomes" id="UP000594961"/>
    </source>
</evidence>
<evidence type="ECO:0000313" key="2">
    <source>
        <dbReference type="EMBL" id="QOR44995.1"/>
    </source>
</evidence>
<name>A0A7M1QY69_9ACTO</name>
<evidence type="ECO:0000313" key="3">
    <source>
        <dbReference type="EMBL" id="QOR47032.1"/>
    </source>
</evidence>
<evidence type="ECO:0000313" key="5">
    <source>
        <dbReference type="Proteomes" id="UP000595053"/>
    </source>
</evidence>
<protein>
    <recommendedName>
        <fullName evidence="6">TadE-like protein</fullName>
    </recommendedName>
</protein>
<evidence type="ECO:0008006" key="6">
    <source>
        <dbReference type="Google" id="ProtNLM"/>
    </source>
</evidence>
<feature type="transmembrane region" description="Helical" evidence="1">
    <location>
        <begin position="20"/>
        <end position="46"/>
    </location>
</feature>
<sequence length="127" mass="13123">MPLAASSASDRNFVEPGNATVGFVASVGLLLAVVYTIIAAGMNWYVHAIITDSAMEGARVGVASGSTHVAKERTRDLITTTLSTAYAEDIAAQFVGASLEITVHAPTPGAGFLGSHVIEVKAHAQRE</sequence>